<proteinExistence type="inferred from homology"/>
<accession>A0A411PD73</accession>
<keyword evidence="7 11" id="KW-0653">Protein transport</keyword>
<dbReference type="KEGG" id="smai:EXU30_01640"/>
<evidence type="ECO:0000256" key="11">
    <source>
        <dbReference type="RuleBase" id="RU362123"/>
    </source>
</evidence>
<protein>
    <recommendedName>
        <fullName evidence="11">Protein TonB</fullName>
    </recommendedName>
</protein>
<dbReference type="GO" id="GO:0005886">
    <property type="term" value="C:plasma membrane"/>
    <property type="evidence" value="ECO:0007669"/>
    <property type="project" value="UniProtKB-SubCell"/>
</dbReference>
<reference evidence="14 15" key="1">
    <citation type="submission" date="2019-02" db="EMBL/GenBank/DDBJ databases">
        <title>Shewanella sp. D4-2 isolated from Dokdo Island.</title>
        <authorList>
            <person name="Baek K."/>
        </authorList>
    </citation>
    <scope>NUCLEOTIDE SEQUENCE [LARGE SCALE GENOMIC DNA]</scope>
    <source>
        <strain evidence="14 15">D4-2</strain>
    </source>
</reference>
<dbReference type="InterPro" id="IPR051045">
    <property type="entry name" value="TonB-dependent_transducer"/>
</dbReference>
<comment type="similarity">
    <text evidence="2 11">Belongs to the TonB family.</text>
</comment>
<evidence type="ECO:0000259" key="13">
    <source>
        <dbReference type="PROSITE" id="PS52015"/>
    </source>
</evidence>
<evidence type="ECO:0000256" key="5">
    <source>
        <dbReference type="ARBA" id="ARBA00022519"/>
    </source>
</evidence>
<feature type="chain" id="PRO_5019332451" description="Protein TonB" evidence="12">
    <location>
        <begin position="22"/>
        <end position="307"/>
    </location>
</feature>
<evidence type="ECO:0000256" key="3">
    <source>
        <dbReference type="ARBA" id="ARBA00022448"/>
    </source>
</evidence>
<evidence type="ECO:0000256" key="1">
    <source>
        <dbReference type="ARBA" id="ARBA00004383"/>
    </source>
</evidence>
<keyword evidence="5 11" id="KW-0997">Cell inner membrane</keyword>
<dbReference type="Proteomes" id="UP000291106">
    <property type="component" value="Chromosome"/>
</dbReference>
<dbReference type="RefSeq" id="WP_130597521.1">
    <property type="nucleotide sequence ID" value="NZ_CP036200.1"/>
</dbReference>
<keyword evidence="15" id="KW-1185">Reference proteome</keyword>
<dbReference type="Gene3D" id="3.30.1150.10">
    <property type="match status" value="1"/>
</dbReference>
<keyword evidence="4 11" id="KW-1003">Cell membrane</keyword>
<evidence type="ECO:0000256" key="6">
    <source>
        <dbReference type="ARBA" id="ARBA00022692"/>
    </source>
</evidence>
<dbReference type="AlphaFoldDB" id="A0A411PD73"/>
<dbReference type="SUPFAM" id="SSF74653">
    <property type="entry name" value="TolA/TonB C-terminal domain"/>
    <property type="match status" value="1"/>
</dbReference>
<feature type="domain" description="TonB C-terminal" evidence="13">
    <location>
        <begin position="214"/>
        <end position="307"/>
    </location>
</feature>
<dbReference type="InterPro" id="IPR006260">
    <property type="entry name" value="TonB/TolA_C"/>
</dbReference>
<dbReference type="Pfam" id="PF03544">
    <property type="entry name" value="TonB_C"/>
    <property type="match status" value="1"/>
</dbReference>
<dbReference type="SUPFAM" id="SSF48452">
    <property type="entry name" value="TPR-like"/>
    <property type="match status" value="1"/>
</dbReference>
<dbReference type="GO" id="GO:0055085">
    <property type="term" value="P:transmembrane transport"/>
    <property type="evidence" value="ECO:0007669"/>
    <property type="project" value="InterPro"/>
</dbReference>
<dbReference type="InterPro" id="IPR003538">
    <property type="entry name" value="TonB"/>
</dbReference>
<evidence type="ECO:0000256" key="12">
    <source>
        <dbReference type="SAM" id="SignalP"/>
    </source>
</evidence>
<keyword evidence="11" id="KW-0735">Signal-anchor</keyword>
<keyword evidence="9" id="KW-0472">Membrane</keyword>
<sequence>MNRSILGLLALLTFFTSSALAADDCPTHQRKSKILSSTTQQKITRAIDLQRNHRVEEAINALQSIDTKHDFEKATIGYYLGTMLTKLGKDEQAIIQFTDAINLNALDGKMHASALKTSGDLLAKTHQHEDAVTAYNEWKSFTCTDTAIEVDSQLAKSHAELEQWSLTLLYARKVLSIAPSNARMKLLNKKAEMMISNISPQVLDTINALDAAQNQHSHLKSIYRAEPVYPISAARQGIEGWVTMSFNVNTSGNVENVVVIEQDESGLFEQSAIEALKKWRYRPKHINGNPVASKDLTVELAFTIKAQ</sequence>
<feature type="signal peptide" evidence="12">
    <location>
        <begin position="1"/>
        <end position="21"/>
    </location>
</feature>
<keyword evidence="3 11" id="KW-0813">Transport</keyword>
<dbReference type="GO" id="GO:0015031">
    <property type="term" value="P:protein transport"/>
    <property type="evidence" value="ECO:0007669"/>
    <property type="project" value="UniProtKB-UniRule"/>
</dbReference>
<dbReference type="PANTHER" id="PTHR33446:SF14">
    <property type="entry name" value="PROTEIN TONB"/>
    <property type="match status" value="1"/>
</dbReference>
<keyword evidence="8" id="KW-1133">Transmembrane helix</keyword>
<evidence type="ECO:0000313" key="14">
    <source>
        <dbReference type="EMBL" id="QBF81547.1"/>
    </source>
</evidence>
<dbReference type="EMBL" id="CP036200">
    <property type="protein sequence ID" value="QBF81547.1"/>
    <property type="molecule type" value="Genomic_DNA"/>
</dbReference>
<name>A0A411PD73_9GAMM</name>
<dbReference type="NCBIfam" id="TIGR01352">
    <property type="entry name" value="tonB_Cterm"/>
    <property type="match status" value="1"/>
</dbReference>
<dbReference type="PROSITE" id="PS50005">
    <property type="entry name" value="TPR"/>
    <property type="match status" value="1"/>
</dbReference>
<dbReference type="Gene3D" id="1.25.40.10">
    <property type="entry name" value="Tetratricopeptide repeat domain"/>
    <property type="match status" value="1"/>
</dbReference>
<dbReference type="GO" id="GO:0031992">
    <property type="term" value="F:energy transducer activity"/>
    <property type="evidence" value="ECO:0007669"/>
    <property type="project" value="InterPro"/>
</dbReference>
<organism evidence="14 15">
    <name type="scientific">Shewanella maritima</name>
    <dbReference type="NCBI Taxonomy" id="2520507"/>
    <lineage>
        <taxon>Bacteria</taxon>
        <taxon>Pseudomonadati</taxon>
        <taxon>Pseudomonadota</taxon>
        <taxon>Gammaproteobacteria</taxon>
        <taxon>Alteromonadales</taxon>
        <taxon>Shewanellaceae</taxon>
        <taxon>Shewanella</taxon>
    </lineage>
</organism>
<evidence type="ECO:0000256" key="9">
    <source>
        <dbReference type="ARBA" id="ARBA00023136"/>
    </source>
</evidence>
<evidence type="ECO:0000313" key="15">
    <source>
        <dbReference type="Proteomes" id="UP000291106"/>
    </source>
</evidence>
<dbReference type="PROSITE" id="PS52015">
    <property type="entry name" value="TONB_CTD"/>
    <property type="match status" value="1"/>
</dbReference>
<dbReference type="PANTHER" id="PTHR33446">
    <property type="entry name" value="PROTEIN TONB-RELATED"/>
    <property type="match status" value="1"/>
</dbReference>
<keyword evidence="12" id="KW-0732">Signal</keyword>
<evidence type="ECO:0000256" key="7">
    <source>
        <dbReference type="ARBA" id="ARBA00022927"/>
    </source>
</evidence>
<evidence type="ECO:0000256" key="8">
    <source>
        <dbReference type="ARBA" id="ARBA00022989"/>
    </source>
</evidence>
<evidence type="ECO:0000256" key="10">
    <source>
        <dbReference type="PROSITE-ProRule" id="PRU00339"/>
    </source>
</evidence>
<gene>
    <name evidence="14" type="ORF">EXU30_01640</name>
</gene>
<comment type="function">
    <text evidence="11">Interacts with outer membrane receptor proteins that carry out high-affinity binding and energy dependent uptake into the periplasmic space of specific substrates. It could act to transduce energy from the cytoplasmic membrane to specific energy-requiring processes in the outer membrane, resulting in the release into the periplasm of ligands bound by these outer membrane proteins.</text>
</comment>
<feature type="repeat" description="TPR" evidence="10">
    <location>
        <begin position="74"/>
        <end position="107"/>
    </location>
</feature>
<dbReference type="GO" id="GO:0015891">
    <property type="term" value="P:siderophore transport"/>
    <property type="evidence" value="ECO:0007669"/>
    <property type="project" value="InterPro"/>
</dbReference>
<dbReference type="PRINTS" id="PR01374">
    <property type="entry name" value="TONBPROTEIN"/>
</dbReference>
<dbReference type="InterPro" id="IPR011990">
    <property type="entry name" value="TPR-like_helical_dom_sf"/>
</dbReference>
<dbReference type="OrthoDB" id="1628901at2"/>
<evidence type="ECO:0000256" key="4">
    <source>
        <dbReference type="ARBA" id="ARBA00022475"/>
    </source>
</evidence>
<dbReference type="GO" id="GO:0030288">
    <property type="term" value="C:outer membrane-bounded periplasmic space"/>
    <property type="evidence" value="ECO:0007669"/>
    <property type="project" value="InterPro"/>
</dbReference>
<evidence type="ECO:0000256" key="2">
    <source>
        <dbReference type="ARBA" id="ARBA00006555"/>
    </source>
</evidence>
<keyword evidence="10" id="KW-0802">TPR repeat</keyword>
<keyword evidence="6" id="KW-0812">Transmembrane</keyword>
<dbReference type="InterPro" id="IPR037682">
    <property type="entry name" value="TonB_C"/>
</dbReference>
<dbReference type="InterPro" id="IPR019734">
    <property type="entry name" value="TPR_rpt"/>
</dbReference>
<comment type="subcellular location">
    <subcellularLocation>
        <location evidence="1 11">Cell inner membrane</location>
        <topology evidence="1 11">Single-pass membrane protein</topology>
        <orientation evidence="1 11">Periplasmic side</orientation>
    </subcellularLocation>
</comment>